<keyword evidence="1" id="KW-0843">Virulence</keyword>
<dbReference type="Gene3D" id="3.10.450.10">
    <property type="match status" value="1"/>
</dbReference>
<organism evidence="3 4">
    <name type="scientific">Phytophthora fragariaefolia</name>
    <dbReference type="NCBI Taxonomy" id="1490495"/>
    <lineage>
        <taxon>Eukaryota</taxon>
        <taxon>Sar</taxon>
        <taxon>Stramenopiles</taxon>
        <taxon>Oomycota</taxon>
        <taxon>Peronosporomycetes</taxon>
        <taxon>Peronosporales</taxon>
        <taxon>Peronosporaceae</taxon>
        <taxon>Phytophthora</taxon>
    </lineage>
</organism>
<feature type="chain" id="PRO_5040756252" evidence="2">
    <location>
        <begin position="18"/>
        <end position="148"/>
    </location>
</feature>
<dbReference type="OrthoDB" id="2016588at2759"/>
<proteinExistence type="predicted"/>
<dbReference type="EMBL" id="BSXT01001242">
    <property type="protein sequence ID" value="GMF40387.1"/>
    <property type="molecule type" value="Genomic_DNA"/>
</dbReference>
<dbReference type="Proteomes" id="UP001165121">
    <property type="component" value="Unassembled WGS sequence"/>
</dbReference>
<protein>
    <submittedName>
        <fullName evidence="3">Unnamed protein product</fullName>
    </submittedName>
</protein>
<dbReference type="InterPro" id="IPR018073">
    <property type="entry name" value="Prot_inh_cystat_CS"/>
</dbReference>
<dbReference type="GO" id="GO:0004869">
    <property type="term" value="F:cysteine-type endopeptidase inhibitor activity"/>
    <property type="evidence" value="ECO:0007669"/>
    <property type="project" value="InterPro"/>
</dbReference>
<dbReference type="CDD" id="cd00042">
    <property type="entry name" value="CY"/>
    <property type="match status" value="1"/>
</dbReference>
<feature type="signal peptide" evidence="2">
    <location>
        <begin position="1"/>
        <end position="17"/>
    </location>
</feature>
<dbReference type="InterPro" id="IPR046350">
    <property type="entry name" value="Cystatin_sf"/>
</dbReference>
<evidence type="ECO:0000256" key="2">
    <source>
        <dbReference type="SAM" id="SignalP"/>
    </source>
</evidence>
<keyword evidence="2" id="KW-0732">Signal</keyword>
<dbReference type="InterPro" id="IPR000010">
    <property type="entry name" value="Cystatin_dom"/>
</dbReference>
<sequence length="148" mass="15493">MRTTLCVLAALPALAAARNVVTIGMTGGWHTANVTDENTQLLAQALSGDSYAESVTTRVCYSEVTSVETQVVAGTNYRFHIDGCGVTDSDGACSESTLASCKPTEFVVKVFEQTWTSTLKVTGITEVESSSSGSEIAETVQQGAVQST</sequence>
<evidence type="ECO:0000313" key="4">
    <source>
        <dbReference type="Proteomes" id="UP001165121"/>
    </source>
</evidence>
<reference evidence="3" key="1">
    <citation type="submission" date="2023-04" db="EMBL/GenBank/DDBJ databases">
        <title>Phytophthora fragariaefolia NBRC 109709.</title>
        <authorList>
            <person name="Ichikawa N."/>
            <person name="Sato H."/>
            <person name="Tonouchi N."/>
        </authorList>
    </citation>
    <scope>NUCLEOTIDE SEQUENCE</scope>
    <source>
        <strain evidence="3">NBRC 109709</strain>
    </source>
</reference>
<evidence type="ECO:0000313" key="3">
    <source>
        <dbReference type="EMBL" id="GMF40387.1"/>
    </source>
</evidence>
<dbReference type="SUPFAM" id="SSF54403">
    <property type="entry name" value="Cystatin/monellin"/>
    <property type="match status" value="1"/>
</dbReference>
<keyword evidence="4" id="KW-1185">Reference proteome</keyword>
<name>A0A9W7CRS9_9STRA</name>
<gene>
    <name evidence="3" type="ORF">Pfra01_001238900</name>
</gene>
<evidence type="ECO:0000256" key="1">
    <source>
        <dbReference type="ARBA" id="ARBA00023026"/>
    </source>
</evidence>
<dbReference type="PROSITE" id="PS00287">
    <property type="entry name" value="CYSTATIN"/>
    <property type="match status" value="1"/>
</dbReference>
<comment type="caution">
    <text evidence="3">The sequence shown here is derived from an EMBL/GenBank/DDBJ whole genome shotgun (WGS) entry which is preliminary data.</text>
</comment>
<dbReference type="AlphaFoldDB" id="A0A9W7CRS9"/>
<accession>A0A9W7CRS9</accession>